<dbReference type="AlphaFoldDB" id="A0A4Z2I1X9"/>
<keyword evidence="2" id="KW-1185">Reference proteome</keyword>
<dbReference type="Proteomes" id="UP000314294">
    <property type="component" value="Unassembled WGS sequence"/>
</dbReference>
<evidence type="ECO:0000313" key="2">
    <source>
        <dbReference type="Proteomes" id="UP000314294"/>
    </source>
</evidence>
<gene>
    <name evidence="1" type="ORF">EYF80_018011</name>
</gene>
<sequence>MKALASPMASRRRPSSTRSASVIKILEIFSQGP</sequence>
<evidence type="ECO:0000313" key="1">
    <source>
        <dbReference type="EMBL" id="TNN71840.1"/>
    </source>
</evidence>
<dbReference type="EMBL" id="SRLO01000145">
    <property type="protein sequence ID" value="TNN71840.1"/>
    <property type="molecule type" value="Genomic_DNA"/>
</dbReference>
<accession>A0A4Z2I1X9</accession>
<name>A0A4Z2I1X9_9TELE</name>
<comment type="caution">
    <text evidence="1">The sequence shown here is derived from an EMBL/GenBank/DDBJ whole genome shotgun (WGS) entry which is preliminary data.</text>
</comment>
<organism evidence="1 2">
    <name type="scientific">Liparis tanakae</name>
    <name type="common">Tanaka's snailfish</name>
    <dbReference type="NCBI Taxonomy" id="230148"/>
    <lineage>
        <taxon>Eukaryota</taxon>
        <taxon>Metazoa</taxon>
        <taxon>Chordata</taxon>
        <taxon>Craniata</taxon>
        <taxon>Vertebrata</taxon>
        <taxon>Euteleostomi</taxon>
        <taxon>Actinopterygii</taxon>
        <taxon>Neopterygii</taxon>
        <taxon>Teleostei</taxon>
        <taxon>Neoteleostei</taxon>
        <taxon>Acanthomorphata</taxon>
        <taxon>Eupercaria</taxon>
        <taxon>Perciformes</taxon>
        <taxon>Cottioidei</taxon>
        <taxon>Cottales</taxon>
        <taxon>Liparidae</taxon>
        <taxon>Liparis</taxon>
    </lineage>
</organism>
<proteinExistence type="predicted"/>
<protein>
    <submittedName>
        <fullName evidence="1">Uncharacterized protein</fullName>
    </submittedName>
</protein>
<reference evidence="1 2" key="1">
    <citation type="submission" date="2019-03" db="EMBL/GenBank/DDBJ databases">
        <title>First draft genome of Liparis tanakae, snailfish: a comprehensive survey of snailfish specific genes.</title>
        <authorList>
            <person name="Kim W."/>
            <person name="Song I."/>
            <person name="Jeong J.-H."/>
            <person name="Kim D."/>
            <person name="Kim S."/>
            <person name="Ryu S."/>
            <person name="Song J.Y."/>
            <person name="Lee S.K."/>
        </authorList>
    </citation>
    <scope>NUCLEOTIDE SEQUENCE [LARGE SCALE GENOMIC DNA]</scope>
    <source>
        <tissue evidence="1">Muscle</tissue>
    </source>
</reference>